<dbReference type="AlphaFoldDB" id="A0AAD4I0L1"/>
<evidence type="ECO:0000256" key="2">
    <source>
        <dbReference type="ARBA" id="ARBA00022833"/>
    </source>
</evidence>
<dbReference type="GO" id="GO:0000981">
    <property type="term" value="F:DNA-binding transcription factor activity, RNA polymerase II-specific"/>
    <property type="evidence" value="ECO:0007669"/>
    <property type="project" value="InterPro"/>
</dbReference>
<sequence length="686" mass="74322">MANSSYSSNRSSVEPTSNPGSPSPSPSGGPSDPRRREHERASQRVKCDEGKPACLRCTSTGRTCDGYDKAALARSRSADPSQTAELARAEFVRACEWNEALRSMRRIEADIDGTETEKRLFARFRAATADGAASHLCNFTAFWRRLSPATGCQEEAVKHAVVALAAAYQLFQYPNEPVIDGFTRSDLDVFTIQQYNRSIERLQGHAKSSAAESIRVTLVCCLAFISLETLRGNHDVAVAHLINGLRILQSLPDSTFDCLADSSIFVWPTHRDSLHMPDIIQLFARLELSACLFTHGIQPVLSERGYRTRHFDDGASMHSLPDVLHARMAMSTFQHDAVARLHEIAAVTAAGDESAAIFWSDPVQQRQQACLLARSTRLGALTADFFSPARFGTPDPTTPDLYGLYLDLLHFRCAQFLLAQTTAPNTTFTPNLDLDLDLNFDFNLDLDPFFPAYHPHATSIPTQTPPTQPDPSLLPSILHLATRLSASPFCHPYSHPHQPPPPRPLTDLRTPLLGPLYLVALHTPPPHTTTTAPNPRTTAIHLLTECLSRLWQPHSSPQSNSNNNNNNSNNNYPASLLGDHADSSGGGGGGTAAAGDASKQWVLTLRGLVEQAVDGGRERMQQHHQTQTQRQGQGQGRVSSSLLLSTEVPRALTGAGCLPLLWDVVVAGAGLGPGPGCCGGGGGGVR</sequence>
<name>A0AAD4I0L1_9PEZI</name>
<keyword evidence="3" id="KW-0805">Transcription regulation</keyword>
<organism evidence="9 10">
    <name type="scientific">Staphylotrichum longicolle</name>
    <dbReference type="NCBI Taxonomy" id="669026"/>
    <lineage>
        <taxon>Eukaryota</taxon>
        <taxon>Fungi</taxon>
        <taxon>Dikarya</taxon>
        <taxon>Ascomycota</taxon>
        <taxon>Pezizomycotina</taxon>
        <taxon>Sordariomycetes</taxon>
        <taxon>Sordariomycetidae</taxon>
        <taxon>Sordariales</taxon>
        <taxon>Chaetomiaceae</taxon>
        <taxon>Staphylotrichum</taxon>
    </lineage>
</organism>
<dbReference type="SUPFAM" id="SSF57701">
    <property type="entry name" value="Zn2/Cys6 DNA-binding domain"/>
    <property type="match status" value="1"/>
</dbReference>
<gene>
    <name evidence="9" type="ORF">NEMBOFW57_007599</name>
</gene>
<dbReference type="Pfam" id="PF00172">
    <property type="entry name" value="Zn_clus"/>
    <property type="match status" value="1"/>
</dbReference>
<keyword evidence="2" id="KW-0862">Zinc</keyword>
<comment type="caution">
    <text evidence="9">The sequence shown here is derived from an EMBL/GenBank/DDBJ whole genome shotgun (WGS) entry which is preliminary data.</text>
</comment>
<feature type="compositionally biased region" description="Basic and acidic residues" evidence="7">
    <location>
        <begin position="32"/>
        <end position="45"/>
    </location>
</feature>
<evidence type="ECO:0000313" key="9">
    <source>
        <dbReference type="EMBL" id="KAG7288078.1"/>
    </source>
</evidence>
<evidence type="ECO:0000256" key="1">
    <source>
        <dbReference type="ARBA" id="ARBA00022723"/>
    </source>
</evidence>
<keyword evidence="10" id="KW-1185">Reference proteome</keyword>
<dbReference type="InterPro" id="IPR036864">
    <property type="entry name" value="Zn2-C6_fun-type_DNA-bd_sf"/>
</dbReference>
<reference evidence="9" key="1">
    <citation type="submission" date="2023-02" db="EMBL/GenBank/DDBJ databases">
        <authorList>
            <person name="Palmer J.M."/>
        </authorList>
    </citation>
    <scope>NUCLEOTIDE SEQUENCE</scope>
    <source>
        <strain evidence="9">FW57</strain>
    </source>
</reference>
<feature type="region of interest" description="Disordered" evidence="7">
    <location>
        <begin position="1"/>
        <end position="45"/>
    </location>
</feature>
<evidence type="ECO:0000256" key="4">
    <source>
        <dbReference type="ARBA" id="ARBA00023125"/>
    </source>
</evidence>
<evidence type="ECO:0000256" key="7">
    <source>
        <dbReference type="SAM" id="MobiDB-lite"/>
    </source>
</evidence>
<protein>
    <recommendedName>
        <fullName evidence="8">Zn(2)-C6 fungal-type domain-containing protein</fullName>
    </recommendedName>
</protein>
<dbReference type="Proteomes" id="UP001197093">
    <property type="component" value="Unassembled WGS sequence"/>
</dbReference>
<accession>A0AAD4I0L1</accession>
<keyword evidence="1" id="KW-0479">Metal-binding</keyword>
<dbReference type="InterPro" id="IPR001138">
    <property type="entry name" value="Zn2Cys6_DnaBD"/>
</dbReference>
<proteinExistence type="predicted"/>
<feature type="region of interest" description="Disordered" evidence="7">
    <location>
        <begin position="616"/>
        <end position="637"/>
    </location>
</feature>
<dbReference type="CDD" id="cd00067">
    <property type="entry name" value="GAL4"/>
    <property type="match status" value="1"/>
</dbReference>
<evidence type="ECO:0000259" key="8">
    <source>
        <dbReference type="Pfam" id="PF00172"/>
    </source>
</evidence>
<dbReference type="PANTHER" id="PTHR36206">
    <property type="entry name" value="ASPERCRYPTIN BIOSYNTHESIS CLUSTER-SPECIFIC TRANSCRIPTION REGULATOR ATNN-RELATED"/>
    <property type="match status" value="1"/>
</dbReference>
<keyword evidence="4" id="KW-0238">DNA-binding</keyword>
<dbReference type="PANTHER" id="PTHR36206:SF16">
    <property type="entry name" value="TRANSCRIPTION FACTOR DOMAIN-CONTAINING PROTEIN-RELATED"/>
    <property type="match status" value="1"/>
</dbReference>
<dbReference type="EMBL" id="JAHCVI010000003">
    <property type="protein sequence ID" value="KAG7288078.1"/>
    <property type="molecule type" value="Genomic_DNA"/>
</dbReference>
<feature type="region of interest" description="Disordered" evidence="7">
    <location>
        <begin position="552"/>
        <end position="594"/>
    </location>
</feature>
<evidence type="ECO:0000256" key="6">
    <source>
        <dbReference type="ARBA" id="ARBA00023242"/>
    </source>
</evidence>
<feature type="compositionally biased region" description="Low complexity" evidence="7">
    <location>
        <begin position="1"/>
        <end position="12"/>
    </location>
</feature>
<dbReference type="InterPro" id="IPR052360">
    <property type="entry name" value="Transcr_Regulatory_Proteins"/>
</dbReference>
<feature type="compositionally biased region" description="Low complexity" evidence="7">
    <location>
        <begin position="559"/>
        <end position="571"/>
    </location>
</feature>
<keyword evidence="6" id="KW-0539">Nucleus</keyword>
<evidence type="ECO:0000256" key="3">
    <source>
        <dbReference type="ARBA" id="ARBA00023015"/>
    </source>
</evidence>
<feature type="compositionally biased region" description="Low complexity" evidence="7">
    <location>
        <begin position="623"/>
        <end position="632"/>
    </location>
</feature>
<dbReference type="GO" id="GO:0008270">
    <property type="term" value="F:zinc ion binding"/>
    <property type="evidence" value="ECO:0007669"/>
    <property type="project" value="InterPro"/>
</dbReference>
<feature type="domain" description="Zn(2)-C6 fungal-type" evidence="8">
    <location>
        <begin position="43"/>
        <end position="70"/>
    </location>
</feature>
<keyword evidence="5" id="KW-0804">Transcription</keyword>
<evidence type="ECO:0000313" key="10">
    <source>
        <dbReference type="Proteomes" id="UP001197093"/>
    </source>
</evidence>
<dbReference type="GO" id="GO:0003677">
    <property type="term" value="F:DNA binding"/>
    <property type="evidence" value="ECO:0007669"/>
    <property type="project" value="UniProtKB-KW"/>
</dbReference>
<evidence type="ECO:0000256" key="5">
    <source>
        <dbReference type="ARBA" id="ARBA00023163"/>
    </source>
</evidence>